<protein>
    <submittedName>
        <fullName evidence="1">Head-tail adapter protein</fullName>
    </submittedName>
</protein>
<sequence>MYAPQTLLIQKKNRTPDGIGGFKFDFEDFTTVKGYIDLASGTDQAVNQNAFIKESTHYAIIPQYVSGITEDMELVDEQGNTYSITYVDDPMGIHHHLEIYLTFKKE</sequence>
<accession>A0A1P8BL98</accession>
<evidence type="ECO:0000313" key="1">
    <source>
        <dbReference type="EMBL" id="ANT43636.1"/>
    </source>
</evidence>
<dbReference type="EMBL" id="KX160210">
    <property type="protein sequence ID" value="ANT43636.1"/>
    <property type="molecule type" value="Genomic_DNA"/>
</dbReference>
<dbReference type="Gene3D" id="2.40.10.270">
    <property type="entry name" value="Bacteriophage SPP1 head-tail adaptor protein"/>
    <property type="match status" value="1"/>
</dbReference>
<evidence type="ECO:0000313" key="2">
    <source>
        <dbReference type="Proteomes" id="UP000224873"/>
    </source>
</evidence>
<reference evidence="1 2" key="1">
    <citation type="journal article" date="2017" name="BMC Genomics">
        <title>Genetic and functional characterisation of the lactococcal P335 phage-host interactions.</title>
        <authorList>
            <person name="Mahony J."/>
            <person name="Oliveira J."/>
            <person name="Collins B."/>
            <person name="Hanemaaijer L."/>
            <person name="Lugli G.A."/>
            <person name="Neve H."/>
            <person name="Ventura M."/>
            <person name="Kouwen T.R."/>
            <person name="Cambillau C."/>
            <person name="van Sinderen D."/>
        </authorList>
    </citation>
    <scope>NUCLEOTIDE SEQUENCE [LARGE SCALE GENOMIC DNA]</scope>
</reference>
<dbReference type="InterPro" id="IPR008767">
    <property type="entry name" value="Phage_SPP1_head-tail_adaptor"/>
</dbReference>
<name>A0A1P8BL98_9CAUD</name>
<gene>
    <name evidence="1" type="ORF">DS62502_40</name>
</gene>
<organism evidence="1 2">
    <name type="scientific">Lactococcus phage 62502</name>
    <dbReference type="NCBI Taxonomy" id="1868852"/>
    <lineage>
        <taxon>Viruses</taxon>
        <taxon>Duplodnaviria</taxon>
        <taxon>Heunggongvirae</taxon>
        <taxon>Uroviricota</taxon>
        <taxon>Caudoviricetes</taxon>
        <taxon>Vedamuthuvirus</taxon>
        <taxon>Vedamuthuvirus BM13</taxon>
    </lineage>
</organism>
<dbReference type="Proteomes" id="UP000224873">
    <property type="component" value="Segment"/>
</dbReference>
<dbReference type="InterPro" id="IPR038666">
    <property type="entry name" value="SSP1_head-tail_sf"/>
</dbReference>
<dbReference type="Pfam" id="PF05521">
    <property type="entry name" value="Phage_HCP"/>
    <property type="match status" value="1"/>
</dbReference>
<proteinExistence type="predicted"/>